<accession>A0A0L8GLT4</accession>
<dbReference type="OrthoDB" id="10658171at2759"/>
<reference evidence="1" key="1">
    <citation type="submission" date="2015-07" db="EMBL/GenBank/DDBJ databases">
        <title>MeaNS - Measles Nucleotide Surveillance Program.</title>
        <authorList>
            <person name="Tran T."/>
            <person name="Druce J."/>
        </authorList>
    </citation>
    <scope>NUCLEOTIDE SEQUENCE</scope>
    <source>
        <strain evidence="1">UCB-OBI-ISO-001</strain>
        <tissue evidence="1">Gonad</tissue>
    </source>
</reference>
<dbReference type="KEGG" id="obi:106876060"/>
<name>A0A0L8GLT4_OCTBM</name>
<gene>
    <name evidence="1" type="ORF">OCBIM_22031693mg</name>
</gene>
<dbReference type="AlphaFoldDB" id="A0A0L8GLT4"/>
<dbReference type="EMBL" id="KQ421308">
    <property type="protein sequence ID" value="KOF77799.1"/>
    <property type="molecule type" value="Genomic_DNA"/>
</dbReference>
<protein>
    <submittedName>
        <fullName evidence="1">Uncharacterized protein</fullName>
    </submittedName>
</protein>
<evidence type="ECO:0000313" key="1">
    <source>
        <dbReference type="EMBL" id="KOF77799.1"/>
    </source>
</evidence>
<sequence length="794" mass="87504">MSSCGCICEPQIYAVKNLKPDAIQLKRQKVLNKLKNLSEPASNWFIKLSLQRLLEKNVLSNDATIFNNETSDLLTLTGSPVQASTPYCGNKKKSHKQNIFEEHSILSENDSSHCSTSLSLHSKSFNQPEDEFFSTSTTNNKNSLGISLDETTYSWTSSLATPPGYIKTSSEDECKDDESTGQITQSKFFARALFSPNGDISELEDSAILSSTIHTELNENDKTFTTTDISEYSMEVSSPILFEAINKDDSKNYSTTNFDVSEKASMLTPPVDSINKDNSLLHSILIKNKHPTSMHKSVHFSDIPSSIPQKNQSKNDLVPVNPLLCQSTDMHSFNQVSDGRTPDHNSLVANVGHSPSVTSLVSDENKFKINKEVVNCCKSSDFNSSFESAACEKNSLKALEDPMKICEASETVVNLDIDKNHVPHSIELHAEKPQSKQHDSSIQNNLEIVKDCLNDIHSQEKHVEQFDSVKNLSEFKLVDDVSETSSESRNINCHSVCNNIESKQHKDLSVSCDSNVTVKPKSTASLSLSRKSKLKGKAKRFSYPTASQIHQSSPLVKFSFKMQDFSTSNATEKHYSDSNTKLNNTTLLNFNQPFTKIESDLVKPVNKENIAEDSATHNTVKNDIVQSNNMEEYSAVQSNKTVEDCIMNTDNSIGGCAFQTKNTAGSNTVQLKNTMENCAVQPNIFVEDCVVQTKNTAEGCAADQTYNPMVGFVAVSVNNIVEGCAAVETNNLLEDSAAIQTSTSLEPCAVETKNSVESCADVQTNNAEESCAAQTNNTMQGSIIQVYIRVWKIV</sequence>
<proteinExistence type="predicted"/>
<organism evidence="1">
    <name type="scientific">Octopus bimaculoides</name>
    <name type="common">California two-spotted octopus</name>
    <dbReference type="NCBI Taxonomy" id="37653"/>
    <lineage>
        <taxon>Eukaryota</taxon>
        <taxon>Metazoa</taxon>
        <taxon>Spiralia</taxon>
        <taxon>Lophotrochozoa</taxon>
        <taxon>Mollusca</taxon>
        <taxon>Cephalopoda</taxon>
        <taxon>Coleoidea</taxon>
        <taxon>Octopodiformes</taxon>
        <taxon>Octopoda</taxon>
        <taxon>Incirrata</taxon>
        <taxon>Octopodidae</taxon>
        <taxon>Octopus</taxon>
    </lineage>
</organism>